<dbReference type="Proteomes" id="UP000182888">
    <property type="component" value="Unassembled WGS sequence"/>
</dbReference>
<dbReference type="EMBL" id="CCND01000011">
    <property type="protein sequence ID" value="CDX54453.1"/>
    <property type="molecule type" value="Genomic_DNA"/>
</dbReference>
<dbReference type="GeneID" id="31891428"/>
<dbReference type="Proteomes" id="UP000045285">
    <property type="component" value="Unassembled WGS sequence"/>
</dbReference>
<dbReference type="EMBL" id="CCNE01000002">
    <property type="protein sequence ID" value="CDX49537.1"/>
    <property type="molecule type" value="Genomic_DNA"/>
</dbReference>
<dbReference type="PANTHER" id="PTHR34821">
    <property type="entry name" value="INNER MEMBRANE PROTEIN YDCZ"/>
    <property type="match status" value="1"/>
</dbReference>
<dbReference type="Pfam" id="PF04657">
    <property type="entry name" value="DMT_YdcZ"/>
    <property type="match status" value="1"/>
</dbReference>
<reference evidence="7 8" key="3">
    <citation type="submission" date="2014-08" db="EMBL/GenBank/DDBJ databases">
        <authorList>
            <person name="Moulin Lionel"/>
        </authorList>
    </citation>
    <scope>NUCLEOTIDE SEQUENCE [LARGE SCALE GENOMIC DNA]</scope>
</reference>
<dbReference type="EMBL" id="CCMZ01000008">
    <property type="protein sequence ID" value="CDX14650.1"/>
    <property type="molecule type" value="Genomic_DNA"/>
</dbReference>
<evidence type="ECO:0000313" key="2">
    <source>
        <dbReference type="EMBL" id="CDX14650.1"/>
    </source>
</evidence>
<evidence type="ECO:0000313" key="6">
    <source>
        <dbReference type="Proteomes" id="UP000045285"/>
    </source>
</evidence>
<accession>A0A090GSC7</accession>
<dbReference type="EMBL" id="CCNB01000017">
    <property type="protein sequence ID" value="CDX38894.1"/>
    <property type="molecule type" value="Genomic_DNA"/>
</dbReference>
<feature type="transmembrane region" description="Helical" evidence="1">
    <location>
        <begin position="35"/>
        <end position="57"/>
    </location>
</feature>
<evidence type="ECO:0000313" key="9">
    <source>
        <dbReference type="Proteomes" id="UP000182888"/>
    </source>
</evidence>
<dbReference type="AlphaFoldDB" id="A0A090GSC7"/>
<evidence type="ECO:0000313" key="5">
    <source>
        <dbReference type="EMBL" id="CDX54453.1"/>
    </source>
</evidence>
<keyword evidence="1" id="KW-1133">Transmembrane helix</keyword>
<gene>
    <name evidence="5" type="ORF">MPL1032_190098</name>
    <name evidence="2" type="ORF">MPL3356_160081</name>
    <name evidence="4" type="ORF">MPL3365_100088</name>
    <name evidence="3" type="ORF">MPLDJ20_240040</name>
</gene>
<dbReference type="Proteomes" id="UP000046122">
    <property type="component" value="Unassembled WGS sequence"/>
</dbReference>
<dbReference type="GO" id="GO:0005886">
    <property type="term" value="C:plasma membrane"/>
    <property type="evidence" value="ECO:0007669"/>
    <property type="project" value="TreeGrafter"/>
</dbReference>
<evidence type="ECO:0000313" key="8">
    <source>
        <dbReference type="Proteomes" id="UP000046373"/>
    </source>
</evidence>
<dbReference type="RefSeq" id="WP_040987167.1">
    <property type="nucleotide sequence ID" value="NZ_CCNB01000017.1"/>
</dbReference>
<dbReference type="PANTHER" id="PTHR34821:SF2">
    <property type="entry name" value="INNER MEMBRANE PROTEIN YDCZ"/>
    <property type="match status" value="1"/>
</dbReference>
<reference evidence="9" key="2">
    <citation type="submission" date="2014-08" db="EMBL/GenBank/DDBJ databases">
        <authorList>
            <person name="Edwards T."/>
        </authorList>
    </citation>
    <scope>NUCLEOTIDE SEQUENCE [LARGE SCALE GENOMIC DNA]</scope>
</reference>
<keyword evidence="1" id="KW-0472">Membrane</keyword>
<keyword evidence="6" id="KW-1185">Reference proteome</keyword>
<sequence>MMGAVWSLLGILSGAFIAIQAPINSQLAKGLGLPVAAAAFSFLSGAIVLGIIAVSVVKLQGISLDWKAPAPWLFIAGGMLGGFYVTLSTILTPRIGAAALMAFLVAGQLIAGMLIDRAGFLGVAVREISLGRVAGAVLLLAGALLIRLY</sequence>
<dbReference type="Proteomes" id="UP000046373">
    <property type="component" value="Unassembled WGS sequence"/>
</dbReference>
<dbReference type="InterPro" id="IPR006750">
    <property type="entry name" value="YdcZ"/>
</dbReference>
<feature type="transmembrane region" description="Helical" evidence="1">
    <location>
        <begin position="97"/>
        <end position="116"/>
    </location>
</feature>
<protein>
    <recommendedName>
        <fullName evidence="10">DMT family transporter</fullName>
    </recommendedName>
</protein>
<name>A0A090GSC7_MESPL</name>
<feature type="transmembrane region" description="Helical" evidence="1">
    <location>
        <begin position="69"/>
        <end position="91"/>
    </location>
</feature>
<reference evidence="6" key="4">
    <citation type="submission" date="2014-08" db="EMBL/GenBank/DDBJ databases">
        <authorList>
            <person name="Moulin L."/>
        </authorList>
    </citation>
    <scope>NUCLEOTIDE SEQUENCE [LARGE SCALE GENOMIC DNA]</scope>
</reference>
<evidence type="ECO:0000313" key="3">
    <source>
        <dbReference type="EMBL" id="CDX38894.1"/>
    </source>
</evidence>
<reference evidence="5" key="1">
    <citation type="submission" date="2014-08" db="EMBL/GenBank/DDBJ databases">
        <title>DNA barcoding of Bradysia (Diptera: Sciaridae) for detection of the immature stages on agricultural crops.</title>
        <authorList>
            <person name="Shin S."/>
            <person name="Jung S."/>
            <person name="Heller K."/>
            <person name="Menzel F."/>
            <person name="Hong T.-K."/>
            <person name="Lee H."/>
            <person name="Lee S."/>
        </authorList>
    </citation>
    <scope>NUCLEOTIDE SEQUENCE</scope>
</reference>
<evidence type="ECO:0000313" key="4">
    <source>
        <dbReference type="EMBL" id="CDX49537.1"/>
    </source>
</evidence>
<evidence type="ECO:0000313" key="7">
    <source>
        <dbReference type="Proteomes" id="UP000046122"/>
    </source>
</evidence>
<evidence type="ECO:0000256" key="1">
    <source>
        <dbReference type="SAM" id="Phobius"/>
    </source>
</evidence>
<feature type="transmembrane region" description="Helical" evidence="1">
    <location>
        <begin position="128"/>
        <end position="148"/>
    </location>
</feature>
<proteinExistence type="predicted"/>
<keyword evidence="1" id="KW-0812">Transmembrane</keyword>
<dbReference type="STRING" id="69974.MPLDJ20_240040"/>
<organism evidence="4 7">
    <name type="scientific">Mesorhizobium plurifarium</name>
    <dbReference type="NCBI Taxonomy" id="69974"/>
    <lineage>
        <taxon>Bacteria</taxon>
        <taxon>Pseudomonadati</taxon>
        <taxon>Pseudomonadota</taxon>
        <taxon>Alphaproteobacteria</taxon>
        <taxon>Hyphomicrobiales</taxon>
        <taxon>Phyllobacteriaceae</taxon>
        <taxon>Mesorhizobium</taxon>
    </lineage>
</organism>
<evidence type="ECO:0008006" key="10">
    <source>
        <dbReference type="Google" id="ProtNLM"/>
    </source>
</evidence>